<accession>A0ABW1QDF8</accession>
<proteinExistence type="predicted"/>
<keyword evidence="2" id="KW-1185">Reference proteome</keyword>
<comment type="caution">
    <text evidence="1">The sequence shown here is derived from an EMBL/GenBank/DDBJ whole genome shotgun (WGS) entry which is preliminary data.</text>
</comment>
<dbReference type="Proteomes" id="UP001596244">
    <property type="component" value="Unassembled WGS sequence"/>
</dbReference>
<organism evidence="1 2">
    <name type="scientific">Corynebacterium nasicanis</name>
    <dbReference type="NCBI Taxonomy" id="1448267"/>
    <lineage>
        <taxon>Bacteria</taxon>
        <taxon>Bacillati</taxon>
        <taxon>Actinomycetota</taxon>
        <taxon>Actinomycetes</taxon>
        <taxon>Mycobacteriales</taxon>
        <taxon>Corynebacteriaceae</taxon>
        <taxon>Corynebacterium</taxon>
    </lineage>
</organism>
<name>A0ABW1QDF8_9CORY</name>
<dbReference type="EMBL" id="JBHSQE010000008">
    <property type="protein sequence ID" value="MFC6146837.1"/>
    <property type="molecule type" value="Genomic_DNA"/>
</dbReference>
<sequence>MTRVGGPLIDVATLTSWEQNKVFRDPAWRKLAKGIYIRVADWNGLTSRERATAKIVAEGAVAEASLAAGKSAAVIHGMPLKGWESEHPLEFAIYGATKPKRAGITFRHISLRQTVAWQEVETRFGKVQVTPPAATGLDLARWHDLSTGVRGLDHALAAEDCTQEDIAAALTRARGQHGVSTMRDAAALATPWSESPRESDMKVALWKAGVPAPHQQVALYDRKGNFVARLDFFWPEIGFGAEYDGGGKFAGEFGVPVEVACREDVTRQHRISHLGVINFRVSNATAKDGSAVAGIVEVYHLVAERGVPLDPALWRCEGGKAW</sequence>
<evidence type="ECO:0000313" key="1">
    <source>
        <dbReference type="EMBL" id="MFC6146837.1"/>
    </source>
</evidence>
<gene>
    <name evidence="1" type="ORF">ACFPUZ_08460</name>
</gene>
<evidence type="ECO:0000313" key="2">
    <source>
        <dbReference type="Proteomes" id="UP001596244"/>
    </source>
</evidence>
<reference evidence="2" key="1">
    <citation type="journal article" date="2019" name="Int. J. Syst. Evol. Microbiol.">
        <title>The Global Catalogue of Microorganisms (GCM) 10K type strain sequencing project: providing services to taxonomists for standard genome sequencing and annotation.</title>
        <authorList>
            <consortium name="The Broad Institute Genomics Platform"/>
            <consortium name="The Broad Institute Genome Sequencing Center for Infectious Disease"/>
            <person name="Wu L."/>
            <person name="Ma J."/>
        </authorList>
    </citation>
    <scope>NUCLEOTIDE SEQUENCE [LARGE SCALE GENOMIC DNA]</scope>
    <source>
        <strain evidence="2">CCUG 51943</strain>
    </source>
</reference>
<protein>
    <submittedName>
        <fullName evidence="1">Uncharacterized protein</fullName>
    </submittedName>
</protein>
<dbReference type="RefSeq" id="WP_377001487.1">
    <property type="nucleotide sequence ID" value="NZ_JBHSQE010000008.1"/>
</dbReference>